<dbReference type="AlphaFoldDB" id="A0AAD7BR65"/>
<dbReference type="Proteomes" id="UP001221142">
    <property type="component" value="Unassembled WGS sequence"/>
</dbReference>
<gene>
    <name evidence="1" type="ORF">FB45DRAFT_918472</name>
</gene>
<accession>A0AAD7BR65</accession>
<evidence type="ECO:0000313" key="2">
    <source>
        <dbReference type="Proteomes" id="UP001221142"/>
    </source>
</evidence>
<name>A0AAD7BR65_9AGAR</name>
<reference evidence="1" key="1">
    <citation type="submission" date="2023-03" db="EMBL/GenBank/DDBJ databases">
        <title>Massive genome expansion in bonnet fungi (Mycena s.s.) driven by repeated elements and novel gene families across ecological guilds.</title>
        <authorList>
            <consortium name="Lawrence Berkeley National Laboratory"/>
            <person name="Harder C.B."/>
            <person name="Miyauchi S."/>
            <person name="Viragh M."/>
            <person name="Kuo A."/>
            <person name="Thoen E."/>
            <person name="Andreopoulos B."/>
            <person name="Lu D."/>
            <person name="Skrede I."/>
            <person name="Drula E."/>
            <person name="Henrissat B."/>
            <person name="Morin E."/>
            <person name="Kohler A."/>
            <person name="Barry K."/>
            <person name="LaButti K."/>
            <person name="Morin E."/>
            <person name="Salamov A."/>
            <person name="Lipzen A."/>
            <person name="Mereny Z."/>
            <person name="Hegedus B."/>
            <person name="Baldrian P."/>
            <person name="Stursova M."/>
            <person name="Weitz H."/>
            <person name="Taylor A."/>
            <person name="Grigoriev I.V."/>
            <person name="Nagy L.G."/>
            <person name="Martin F."/>
            <person name="Kauserud H."/>
        </authorList>
    </citation>
    <scope>NUCLEOTIDE SEQUENCE</scope>
    <source>
        <strain evidence="1">9284</strain>
    </source>
</reference>
<proteinExistence type="predicted"/>
<comment type="caution">
    <text evidence="1">The sequence shown here is derived from an EMBL/GenBank/DDBJ whole genome shotgun (WGS) entry which is preliminary data.</text>
</comment>
<organism evidence="1 2">
    <name type="scientific">Roridomyces roridus</name>
    <dbReference type="NCBI Taxonomy" id="1738132"/>
    <lineage>
        <taxon>Eukaryota</taxon>
        <taxon>Fungi</taxon>
        <taxon>Dikarya</taxon>
        <taxon>Basidiomycota</taxon>
        <taxon>Agaricomycotina</taxon>
        <taxon>Agaricomycetes</taxon>
        <taxon>Agaricomycetidae</taxon>
        <taxon>Agaricales</taxon>
        <taxon>Marasmiineae</taxon>
        <taxon>Mycenaceae</taxon>
        <taxon>Roridomyces</taxon>
    </lineage>
</organism>
<protein>
    <submittedName>
        <fullName evidence="1">Uncharacterized protein</fullName>
    </submittedName>
</protein>
<keyword evidence="2" id="KW-1185">Reference proteome</keyword>
<evidence type="ECO:0000313" key="1">
    <source>
        <dbReference type="EMBL" id="KAJ7628512.1"/>
    </source>
</evidence>
<dbReference type="EMBL" id="JARKIF010000010">
    <property type="protein sequence ID" value="KAJ7628512.1"/>
    <property type="molecule type" value="Genomic_DNA"/>
</dbReference>
<sequence>MLCPTVLLPLSHNTLSPLASATARYVIVASQACRRWGHLSTPHRRAIATGYLTRAEGIRACCLSRSTIATDSPAREGSDVYGPCSWLKNLRAGYVLLHSRCLTLRCRLPVAVCGSFLPLLPPSLPSSLASFLPRFRLLSVVHTAVSTVAWTDNAIPPISLSPSSSSELPEPRLRLPSEIPSSYLGRLRGLGHVEIRRRRLTVPGASPLGFSPSHSLLRAA</sequence>